<keyword evidence="6" id="KW-0067">ATP-binding</keyword>
<dbReference type="GO" id="GO:0008972">
    <property type="term" value="F:phosphomethylpyrimidine kinase activity"/>
    <property type="evidence" value="ECO:0007669"/>
    <property type="project" value="InterPro"/>
</dbReference>
<accession>A0A1E5QA54</accession>
<dbReference type="PANTHER" id="PTHR20858:SF17">
    <property type="entry name" value="HYDROXYMETHYLPYRIMIDINE_PHOSPHOMETHYLPYRIMIDINE KINASE THI20-RELATED"/>
    <property type="match status" value="1"/>
</dbReference>
<evidence type="ECO:0000256" key="4">
    <source>
        <dbReference type="ARBA" id="ARBA00022741"/>
    </source>
</evidence>
<dbReference type="Pfam" id="PF08543">
    <property type="entry name" value="Phos_pyr_kin"/>
    <property type="match status" value="1"/>
</dbReference>
<dbReference type="NCBIfam" id="TIGR00097">
    <property type="entry name" value="HMP-P_kinase"/>
    <property type="match status" value="1"/>
</dbReference>
<dbReference type="InterPro" id="IPR004399">
    <property type="entry name" value="HMP/HMP-P_kinase_dom"/>
</dbReference>
<dbReference type="GO" id="GO:0009229">
    <property type="term" value="P:thiamine diphosphate biosynthetic process"/>
    <property type="evidence" value="ECO:0007669"/>
    <property type="project" value="UniProtKB-UniPathway"/>
</dbReference>
<dbReference type="FunFam" id="3.40.1190.20:FF:000003">
    <property type="entry name" value="Phosphomethylpyrimidine kinase ThiD"/>
    <property type="match status" value="1"/>
</dbReference>
<sequence>MHGRVLIIAGSDSGGGAGIQADIKTVTALNGFAMTAITALTAQNTLGVHGVHAVPTEFITQQIEVVLSDLGADAIKIGMLHRADVIHAVADALEAWGEAIPLVLDPVMVAKGGHALLQEEAVQALKDRLLPRATLLTPNVPEAEALTGKTITAVSDFGPVGDKLARMGAKASLIKGGHLSRDLANNDMVTDLLWRDGFHAEVFQSHWIETKDTHGTGCTLASAIACGLAQGLDLVKAVLRARAYVHQAIVSAPGYGVGHGPLNHAHTVK</sequence>
<dbReference type="EMBL" id="MCGG01000011">
    <property type="protein sequence ID" value="OEJ68659.1"/>
    <property type="molecule type" value="Genomic_DNA"/>
</dbReference>
<protein>
    <recommendedName>
        <fullName evidence="2">hydroxymethylpyrimidine kinase</fullName>
        <ecNumber evidence="2">2.7.1.49</ecNumber>
    </recommendedName>
</protein>
<dbReference type="GO" id="GO:0009228">
    <property type="term" value="P:thiamine biosynthetic process"/>
    <property type="evidence" value="ECO:0007669"/>
    <property type="project" value="InterPro"/>
</dbReference>
<name>A0A1E5QA54_9PROT</name>
<dbReference type="STRING" id="28181.BEN30_05425"/>
<evidence type="ECO:0000256" key="6">
    <source>
        <dbReference type="ARBA" id="ARBA00022840"/>
    </source>
</evidence>
<keyword evidence="5 8" id="KW-0418">Kinase</keyword>
<dbReference type="SUPFAM" id="SSF53613">
    <property type="entry name" value="Ribokinase-like"/>
    <property type="match status" value="1"/>
</dbReference>
<evidence type="ECO:0000256" key="2">
    <source>
        <dbReference type="ARBA" id="ARBA00012135"/>
    </source>
</evidence>
<evidence type="ECO:0000256" key="1">
    <source>
        <dbReference type="ARBA" id="ARBA00004948"/>
    </source>
</evidence>
<dbReference type="InterPro" id="IPR013749">
    <property type="entry name" value="PM/HMP-P_kinase-1"/>
</dbReference>
<dbReference type="EC" id="2.7.1.49" evidence="2"/>
<dbReference type="GO" id="GO:0008902">
    <property type="term" value="F:hydroxymethylpyrimidine kinase activity"/>
    <property type="evidence" value="ECO:0007669"/>
    <property type="project" value="UniProtKB-EC"/>
</dbReference>
<comment type="caution">
    <text evidence="8">The sequence shown here is derived from an EMBL/GenBank/DDBJ whole genome shotgun (WGS) entry which is preliminary data.</text>
</comment>
<dbReference type="GO" id="GO:0005829">
    <property type="term" value="C:cytosol"/>
    <property type="evidence" value="ECO:0007669"/>
    <property type="project" value="TreeGrafter"/>
</dbReference>
<keyword evidence="3" id="KW-0808">Transferase</keyword>
<proteinExistence type="predicted"/>
<dbReference type="CDD" id="cd01169">
    <property type="entry name" value="HMPP_kinase"/>
    <property type="match status" value="1"/>
</dbReference>
<dbReference type="AlphaFoldDB" id="A0A1E5QA54"/>
<evidence type="ECO:0000256" key="3">
    <source>
        <dbReference type="ARBA" id="ARBA00022679"/>
    </source>
</evidence>
<dbReference type="InterPro" id="IPR029056">
    <property type="entry name" value="Ribokinase-like"/>
</dbReference>
<evidence type="ECO:0000313" key="8">
    <source>
        <dbReference type="EMBL" id="OEJ68659.1"/>
    </source>
</evidence>
<evidence type="ECO:0000256" key="5">
    <source>
        <dbReference type="ARBA" id="ARBA00022777"/>
    </source>
</evidence>
<gene>
    <name evidence="8" type="ORF">BEN30_05425</name>
</gene>
<dbReference type="PANTHER" id="PTHR20858">
    <property type="entry name" value="PHOSPHOMETHYLPYRIMIDINE KINASE"/>
    <property type="match status" value="1"/>
</dbReference>
<dbReference type="Gene3D" id="3.40.1190.20">
    <property type="match status" value="1"/>
</dbReference>
<feature type="domain" description="Pyridoxamine kinase/Phosphomethylpyrimidine kinase" evidence="7">
    <location>
        <begin position="12"/>
        <end position="263"/>
    </location>
</feature>
<reference evidence="9" key="1">
    <citation type="submission" date="2016-07" db="EMBL/GenBank/DDBJ databases">
        <authorList>
            <person name="Florea S."/>
            <person name="Webb J.S."/>
            <person name="Jaromczyk J."/>
            <person name="Schardl C.L."/>
        </authorList>
    </citation>
    <scope>NUCLEOTIDE SEQUENCE [LARGE SCALE GENOMIC DNA]</scope>
    <source>
        <strain evidence="9">MV-1</strain>
    </source>
</reference>
<dbReference type="GO" id="GO:0005524">
    <property type="term" value="F:ATP binding"/>
    <property type="evidence" value="ECO:0007669"/>
    <property type="project" value="UniProtKB-KW"/>
</dbReference>
<dbReference type="Proteomes" id="UP000095347">
    <property type="component" value="Unassembled WGS sequence"/>
</dbReference>
<organism evidence="8 9">
    <name type="scientific">Magnetovibrio blakemorei</name>
    <dbReference type="NCBI Taxonomy" id="28181"/>
    <lineage>
        <taxon>Bacteria</taxon>
        <taxon>Pseudomonadati</taxon>
        <taxon>Pseudomonadota</taxon>
        <taxon>Alphaproteobacteria</taxon>
        <taxon>Rhodospirillales</taxon>
        <taxon>Magnetovibrionaceae</taxon>
        <taxon>Magnetovibrio</taxon>
    </lineage>
</organism>
<dbReference type="OrthoDB" id="9810880at2"/>
<dbReference type="RefSeq" id="WP_069957017.1">
    <property type="nucleotide sequence ID" value="NZ_MCGG01000011.1"/>
</dbReference>
<keyword evidence="9" id="KW-1185">Reference proteome</keyword>
<dbReference type="UniPathway" id="UPA00060">
    <property type="reaction ID" value="UER00138"/>
</dbReference>
<evidence type="ECO:0000313" key="9">
    <source>
        <dbReference type="Proteomes" id="UP000095347"/>
    </source>
</evidence>
<evidence type="ECO:0000259" key="7">
    <source>
        <dbReference type="Pfam" id="PF08543"/>
    </source>
</evidence>
<keyword evidence="4" id="KW-0547">Nucleotide-binding</keyword>
<comment type="pathway">
    <text evidence="1">Cofactor biosynthesis; thiamine diphosphate biosynthesis.</text>
</comment>